<feature type="region of interest" description="Disordered" evidence="8">
    <location>
        <begin position="527"/>
        <end position="572"/>
    </location>
</feature>
<dbReference type="Gene3D" id="3.30.300.330">
    <property type="match status" value="1"/>
</dbReference>
<accession>A0A853IF18</accession>
<gene>
    <name evidence="10" type="ORF">H0A36_17210</name>
</gene>
<feature type="site" description="Important for enzyme activity" evidence="7">
    <location>
        <position position="299"/>
    </location>
</feature>
<feature type="compositionally biased region" description="Low complexity" evidence="8">
    <location>
        <begin position="527"/>
        <end position="541"/>
    </location>
</feature>
<feature type="domain" description="FAD-binding PCMH-type" evidence="9">
    <location>
        <begin position="84"/>
        <end position="264"/>
    </location>
</feature>
<comment type="similarity">
    <text evidence="1">Belongs to the FAD-binding oxidoreductase/transferase type 4 family.</text>
</comment>
<evidence type="ECO:0000256" key="8">
    <source>
        <dbReference type="SAM" id="MobiDB-lite"/>
    </source>
</evidence>
<dbReference type="Gene3D" id="3.30.43.10">
    <property type="entry name" value="Uridine Diphospho-n-acetylenolpyruvylglucosamine Reductase, domain 2"/>
    <property type="match status" value="1"/>
</dbReference>
<dbReference type="Proteomes" id="UP000569732">
    <property type="component" value="Unassembled WGS sequence"/>
</dbReference>
<keyword evidence="2" id="KW-0285">Flavoprotein</keyword>
<dbReference type="PROSITE" id="PS51387">
    <property type="entry name" value="FAD_PCMH"/>
    <property type="match status" value="1"/>
</dbReference>
<proteinExistence type="inferred from homology"/>
<dbReference type="PANTHER" id="PTHR46568:SF1">
    <property type="entry name" value="ALKYLDIHYDROXYACETONEPHOSPHATE SYNTHASE, PEROXISOMAL"/>
    <property type="match status" value="1"/>
</dbReference>
<dbReference type="Pfam" id="PF01565">
    <property type="entry name" value="FAD_binding_4"/>
    <property type="match status" value="1"/>
</dbReference>
<dbReference type="PANTHER" id="PTHR46568">
    <property type="entry name" value="ALKYLDIHYDROXYACETONEPHOSPHATE SYNTHASE, PEROXISOMAL"/>
    <property type="match status" value="1"/>
</dbReference>
<sequence>MRRWNSWGWETVSYPLPEQATHFLMDQLGGATPLPAASLTDVLASVPETRLEAHPLVDCSAEVRVNHSRGQSLADWLALKSGQLGVIPDGVAMPTTSEQVAELLQWAKQHQYKIIPYGGGTSVAGHITPQAAEQPILTLSLARLNQLINVDKDSLLATIGAGATGPQVEAQLQSQGYTLGHFPQSFEFSTLGGWIATRSSGQQSLYYGRIEQLFAGGRVETLEGALNIPAFPASAAGPDLREWVLGSEGRIGVITEAIMRVSPCPSYESFRVVVLPSWEQAIALLKKLVRLRLGLSMLRLSDGVETDTHLQLAGHPRSINALRWYLQKRGCGQGMCMLTVGFTGQQKSQYQNKIKLCKQLVAQHKGVSTGEWLGKKWAAGRFRLPYLREALWQRGFLVDTVETAIAWSQINLLKEQLENAVANALVDEGEKTWVFTHISHCYPQGASLYTTFLFRQADNYTTTYARWQKLKQAACEAIVKVGGTISHHHGVGKDHAPYLKAEKGELGIQQIKNWLINFDPNQQLNPGTLLPNPLLPSTLTPDSDQEDISRLSQDEPTDNQLSVHHDACQQMA</sequence>
<feature type="binding site" evidence="5">
    <location>
        <position position="388"/>
    </location>
    <ligand>
        <name>substrate</name>
    </ligand>
</feature>
<dbReference type="InterPro" id="IPR006094">
    <property type="entry name" value="Oxid_FAD_bind_N"/>
</dbReference>
<dbReference type="InterPro" id="IPR016166">
    <property type="entry name" value="FAD-bd_PCMH"/>
</dbReference>
<dbReference type="InterPro" id="IPR016164">
    <property type="entry name" value="FAD-linked_Oxase-like_C"/>
</dbReference>
<reference evidence="10 11" key="1">
    <citation type="submission" date="2020-07" db="EMBL/GenBank/DDBJ databases">
        <title>Endozoicomonas sp. nov., isolated from sediment.</title>
        <authorList>
            <person name="Gu T."/>
        </authorList>
    </citation>
    <scope>NUCLEOTIDE SEQUENCE [LARGE SCALE GENOMIC DNA]</scope>
    <source>
        <strain evidence="10 11">SM1973</strain>
    </source>
</reference>
<dbReference type="EMBL" id="JACCKB010000029">
    <property type="protein sequence ID" value="NYZ67755.1"/>
    <property type="molecule type" value="Genomic_DNA"/>
</dbReference>
<dbReference type="InterPro" id="IPR004113">
    <property type="entry name" value="FAD-bd_oxidored_4_C"/>
</dbReference>
<feature type="binding site" evidence="6">
    <location>
        <begin position="248"/>
        <end position="254"/>
    </location>
    <ligand>
        <name>FAD</name>
        <dbReference type="ChEBI" id="CHEBI:57692"/>
    </ligand>
</feature>
<dbReference type="GO" id="GO:0008609">
    <property type="term" value="F:alkylglycerone-phosphate synthase activity"/>
    <property type="evidence" value="ECO:0007669"/>
    <property type="project" value="InterPro"/>
</dbReference>
<dbReference type="InterPro" id="IPR036318">
    <property type="entry name" value="FAD-bd_PCMH-like_sf"/>
</dbReference>
<dbReference type="InterPro" id="IPR025650">
    <property type="entry name" value="Alkyl-DHAP_Synthase"/>
</dbReference>
<feature type="active site" description="Proton donor/acceptor" evidence="4">
    <location>
        <position position="449"/>
    </location>
</feature>
<feature type="binding site" evidence="6">
    <location>
        <begin position="116"/>
        <end position="122"/>
    </location>
    <ligand>
        <name>FAD</name>
        <dbReference type="ChEBI" id="CHEBI:57692"/>
    </ligand>
</feature>
<evidence type="ECO:0000256" key="3">
    <source>
        <dbReference type="ARBA" id="ARBA00022827"/>
    </source>
</evidence>
<evidence type="ECO:0000313" key="11">
    <source>
        <dbReference type="Proteomes" id="UP000569732"/>
    </source>
</evidence>
<evidence type="ECO:0000313" key="10">
    <source>
        <dbReference type="EMBL" id="NYZ67755.1"/>
    </source>
</evidence>
<dbReference type="InterPro" id="IPR016169">
    <property type="entry name" value="FAD-bd_PCMH_sub2"/>
</dbReference>
<evidence type="ECO:0000256" key="6">
    <source>
        <dbReference type="PIRSR" id="PIRSR625650-3"/>
    </source>
</evidence>
<evidence type="ECO:0000256" key="7">
    <source>
        <dbReference type="PIRSR" id="PIRSR625650-4"/>
    </source>
</evidence>
<evidence type="ECO:0000256" key="5">
    <source>
        <dbReference type="PIRSR" id="PIRSR625650-2"/>
    </source>
</evidence>
<protein>
    <submittedName>
        <fullName evidence="10">FAD-binding oxidoreductase</fullName>
    </submittedName>
</protein>
<feature type="binding site" evidence="6">
    <location>
        <begin position="197"/>
        <end position="200"/>
    </location>
    <ligand>
        <name>FAD</name>
        <dbReference type="ChEBI" id="CHEBI:57692"/>
    </ligand>
</feature>
<keyword evidence="3 6" id="KW-0274">FAD</keyword>
<dbReference type="GO" id="GO:0008610">
    <property type="term" value="P:lipid biosynthetic process"/>
    <property type="evidence" value="ECO:0007669"/>
    <property type="project" value="InterPro"/>
</dbReference>
<evidence type="ECO:0000256" key="2">
    <source>
        <dbReference type="ARBA" id="ARBA00022630"/>
    </source>
</evidence>
<dbReference type="SUPFAM" id="SSF55103">
    <property type="entry name" value="FAD-linked oxidases, C-terminal domain"/>
    <property type="match status" value="1"/>
</dbReference>
<evidence type="ECO:0000256" key="1">
    <source>
        <dbReference type="ARBA" id="ARBA00008000"/>
    </source>
</evidence>
<dbReference type="Gene3D" id="3.30.70.3450">
    <property type="match status" value="1"/>
</dbReference>
<keyword evidence="11" id="KW-1185">Reference proteome</keyword>
<evidence type="ECO:0000259" key="9">
    <source>
        <dbReference type="PROSITE" id="PS51387"/>
    </source>
</evidence>
<dbReference type="InterPro" id="IPR016167">
    <property type="entry name" value="FAD-bd_PCMH_sub1"/>
</dbReference>
<dbReference type="Pfam" id="PF02913">
    <property type="entry name" value="FAD-oxidase_C"/>
    <property type="match status" value="1"/>
</dbReference>
<dbReference type="Gene3D" id="3.30.465.10">
    <property type="match status" value="1"/>
</dbReference>
<name>A0A853IF18_9GAMM</name>
<dbReference type="GO" id="GO:0071949">
    <property type="term" value="F:FAD binding"/>
    <property type="evidence" value="ECO:0007669"/>
    <property type="project" value="InterPro"/>
</dbReference>
<evidence type="ECO:0000256" key="4">
    <source>
        <dbReference type="PIRSR" id="PIRSR625650-1"/>
    </source>
</evidence>
<organism evidence="10 11">
    <name type="scientific">Spartinivicinus marinus</name>
    <dbReference type="NCBI Taxonomy" id="2994442"/>
    <lineage>
        <taxon>Bacteria</taxon>
        <taxon>Pseudomonadati</taxon>
        <taxon>Pseudomonadota</taxon>
        <taxon>Gammaproteobacteria</taxon>
        <taxon>Oceanospirillales</taxon>
        <taxon>Zooshikellaceae</taxon>
        <taxon>Spartinivicinus</taxon>
    </lineage>
</organism>
<dbReference type="SUPFAM" id="SSF56176">
    <property type="entry name" value="FAD-binding/transporter-associated domain-like"/>
    <property type="match status" value="1"/>
</dbReference>
<dbReference type="AlphaFoldDB" id="A0A853IF18"/>
<feature type="compositionally biased region" description="Basic and acidic residues" evidence="8">
    <location>
        <begin position="563"/>
        <end position="572"/>
    </location>
</feature>
<comment type="caution">
    <text evidence="10">The sequence shown here is derived from an EMBL/GenBank/DDBJ whole genome shotgun (WGS) entry which is preliminary data.</text>
</comment>
<comment type="cofactor">
    <cofactor evidence="6">
        <name>FAD</name>
        <dbReference type="ChEBI" id="CHEBI:57692"/>
    </cofactor>
</comment>